<feature type="repeat" description="PPR" evidence="2">
    <location>
        <begin position="301"/>
        <end position="335"/>
    </location>
</feature>
<dbReference type="AlphaFoldDB" id="W1NDS4"/>
<keyword evidence="5" id="KW-1185">Reference proteome</keyword>
<gene>
    <name evidence="4" type="ORF">AMTR_s00004p00026400</name>
</gene>
<dbReference type="HOGENOM" id="CLU_053045_0_0_1"/>
<dbReference type="eggNOG" id="KOG4197">
    <property type="taxonomic scope" value="Eukaryota"/>
</dbReference>
<dbReference type="InterPro" id="IPR002885">
    <property type="entry name" value="PPR_rpt"/>
</dbReference>
<feature type="domain" description="PROP1-like PPR" evidence="3">
    <location>
        <begin position="190"/>
        <end position="283"/>
    </location>
</feature>
<dbReference type="PANTHER" id="PTHR46862:SF3">
    <property type="entry name" value="OS07G0661900 PROTEIN"/>
    <property type="match status" value="1"/>
</dbReference>
<dbReference type="STRING" id="13333.W1NDS4"/>
<dbReference type="Pfam" id="PF13812">
    <property type="entry name" value="PPR_3"/>
    <property type="match status" value="1"/>
</dbReference>
<dbReference type="OMA" id="PKMTKRC"/>
<dbReference type="Proteomes" id="UP000017836">
    <property type="component" value="Unassembled WGS sequence"/>
</dbReference>
<dbReference type="Gramene" id="ERM93494">
    <property type="protein sequence ID" value="ERM93494"/>
    <property type="gene ID" value="AMTR_s00004p00026400"/>
</dbReference>
<evidence type="ECO:0000313" key="5">
    <source>
        <dbReference type="Proteomes" id="UP000017836"/>
    </source>
</evidence>
<dbReference type="GO" id="GO:0005739">
    <property type="term" value="C:mitochondrion"/>
    <property type="evidence" value="ECO:0000318"/>
    <property type="project" value="GO_Central"/>
</dbReference>
<accession>W1NDS4</accession>
<reference evidence="5" key="1">
    <citation type="journal article" date="2013" name="Science">
        <title>The Amborella genome and the evolution of flowering plants.</title>
        <authorList>
            <consortium name="Amborella Genome Project"/>
        </authorList>
    </citation>
    <scope>NUCLEOTIDE SEQUENCE [LARGE SCALE GENOMIC DNA]</scope>
</reference>
<feature type="repeat" description="PPR" evidence="2">
    <location>
        <begin position="196"/>
        <end position="230"/>
    </location>
</feature>
<dbReference type="InterPro" id="IPR033443">
    <property type="entry name" value="PROP1-like_PPR_dom"/>
</dbReference>
<evidence type="ECO:0000256" key="1">
    <source>
        <dbReference type="ARBA" id="ARBA00022737"/>
    </source>
</evidence>
<proteinExistence type="predicted"/>
<feature type="repeat" description="PPR" evidence="2">
    <location>
        <begin position="161"/>
        <end position="195"/>
    </location>
</feature>
<dbReference type="GO" id="GO:0009507">
    <property type="term" value="C:chloroplast"/>
    <property type="evidence" value="ECO:0000318"/>
    <property type="project" value="GO_Central"/>
</dbReference>
<organism evidence="4 5">
    <name type="scientific">Amborella trichopoda</name>
    <dbReference type="NCBI Taxonomy" id="13333"/>
    <lineage>
        <taxon>Eukaryota</taxon>
        <taxon>Viridiplantae</taxon>
        <taxon>Streptophyta</taxon>
        <taxon>Embryophyta</taxon>
        <taxon>Tracheophyta</taxon>
        <taxon>Spermatophyta</taxon>
        <taxon>Magnoliopsida</taxon>
        <taxon>Amborellales</taxon>
        <taxon>Amborellaceae</taxon>
        <taxon>Amborella</taxon>
    </lineage>
</organism>
<evidence type="ECO:0000256" key="2">
    <source>
        <dbReference type="PROSITE-ProRule" id="PRU00708"/>
    </source>
</evidence>
<protein>
    <recommendedName>
        <fullName evidence="3">PROP1-like PPR domain-containing protein</fullName>
    </recommendedName>
</protein>
<dbReference type="Pfam" id="PF01535">
    <property type="entry name" value="PPR"/>
    <property type="match status" value="1"/>
</dbReference>
<sequence>MLSTVHCIGSSIVYAFAPPWTRNSPSLSCFSFPPRQSSLQQSISLPEKTQHEEERENAQAINLPQKMIWVDAGSDISESQKLLMSQLPAKMSKRCKALMRHIICLSDGDDDPSGMLGLWVRTMNPKRADWLEILREIKKLNHPLIFEVMEFALLQESFEANIRDYTKLIDGYAKQGRKQDAENALGALNRRGFSCDPVILTVLIHMYSKAGDFNRAQETFEELKLLGVPLDKRAYGSMIMAYIRAGMPEKGESLLKEMESQDTYARREVYKALLRAYSKMGHIEGAQRVFDSVQFAGVVPDVRFCALLLNAYVVGGHTNEARMVLENLRASGLSPSDKCVSLMLIAYEKENNLNKALGLLLELEKDGVEVGPETRSVLASWLGRLGLRDEVELVLGELGNLQAV</sequence>
<evidence type="ECO:0000313" key="4">
    <source>
        <dbReference type="EMBL" id="ERM93494.1"/>
    </source>
</evidence>
<dbReference type="PROSITE" id="PS51375">
    <property type="entry name" value="PPR"/>
    <property type="match status" value="5"/>
</dbReference>
<evidence type="ECO:0000259" key="3">
    <source>
        <dbReference type="Pfam" id="PF17177"/>
    </source>
</evidence>
<dbReference type="Pfam" id="PF17177">
    <property type="entry name" value="PPR_long"/>
    <property type="match status" value="1"/>
</dbReference>
<dbReference type="NCBIfam" id="TIGR00756">
    <property type="entry name" value="PPR"/>
    <property type="match status" value="2"/>
</dbReference>
<dbReference type="Gene3D" id="1.25.40.10">
    <property type="entry name" value="Tetratricopeptide repeat domain"/>
    <property type="match status" value="2"/>
</dbReference>
<feature type="repeat" description="PPR" evidence="2">
    <location>
        <begin position="266"/>
        <end position="300"/>
    </location>
</feature>
<dbReference type="EMBL" id="KI397628">
    <property type="protein sequence ID" value="ERM93494.1"/>
    <property type="molecule type" value="Genomic_DNA"/>
</dbReference>
<dbReference type="KEGG" id="atr:18421396"/>
<dbReference type="InterPro" id="IPR011990">
    <property type="entry name" value="TPR-like_helical_dom_sf"/>
</dbReference>
<dbReference type="OrthoDB" id="185373at2759"/>
<feature type="repeat" description="PPR" evidence="2">
    <location>
        <begin position="231"/>
        <end position="265"/>
    </location>
</feature>
<keyword evidence="1" id="KW-0677">Repeat</keyword>
<dbReference type="PANTHER" id="PTHR46862">
    <property type="entry name" value="OS07G0661900 PROTEIN"/>
    <property type="match status" value="1"/>
</dbReference>
<dbReference type="SUPFAM" id="SSF48452">
    <property type="entry name" value="TPR-like"/>
    <property type="match status" value="1"/>
</dbReference>
<name>W1NDS4_AMBTC</name>